<proteinExistence type="predicted"/>
<dbReference type="Gene3D" id="3.40.50.150">
    <property type="entry name" value="Vaccinia Virus protein VP39"/>
    <property type="match status" value="1"/>
</dbReference>
<keyword evidence="2 4" id="KW-0808">Transferase</keyword>
<reference evidence="4 5" key="1">
    <citation type="journal article" date="2012" name="Stand. Genomic Sci.">
        <title>Genome sequence of the ocean sediment bacterium Saccharomonospora marina type strain (XMU15(T)).</title>
        <authorList>
            <person name="Klenk H.P."/>
            <person name="Lu M."/>
            <person name="Lucas S."/>
            <person name="Lapidus A."/>
            <person name="Copeland A."/>
            <person name="Pitluck S."/>
            <person name="Goodwin L.A."/>
            <person name="Han C."/>
            <person name="Tapia R."/>
            <person name="Brambilla E.M."/>
            <person name="Potter G."/>
            <person name="Land M."/>
            <person name="Ivanova N."/>
            <person name="Rohde M."/>
            <person name="Goker M."/>
            <person name="Detter J.C."/>
            <person name="Li W.J."/>
            <person name="Kyrpides N.C."/>
            <person name="Woyke T."/>
        </authorList>
    </citation>
    <scope>NUCLEOTIDE SEQUENCE [LARGE SCALE GENOMIC DNA]</scope>
    <source>
        <strain evidence="4 5">XMU15</strain>
    </source>
</reference>
<name>H5X5J2_9PSEU</name>
<keyword evidence="5" id="KW-1185">Reference proteome</keyword>
<keyword evidence="1 4" id="KW-0489">Methyltransferase</keyword>
<dbReference type="HOGENOM" id="CLU_067676_8_0_11"/>
<dbReference type="PANTHER" id="PTHR10509:SF14">
    <property type="entry name" value="CAFFEOYL-COA O-METHYLTRANSFERASE 3-RELATED"/>
    <property type="match status" value="1"/>
</dbReference>
<dbReference type="GO" id="GO:0008171">
    <property type="term" value="F:O-methyltransferase activity"/>
    <property type="evidence" value="ECO:0007669"/>
    <property type="project" value="InterPro"/>
</dbReference>
<dbReference type="GO" id="GO:0008757">
    <property type="term" value="F:S-adenosylmethionine-dependent methyltransferase activity"/>
    <property type="evidence" value="ECO:0007669"/>
    <property type="project" value="TreeGrafter"/>
</dbReference>
<gene>
    <name evidence="4" type="ORF">SacmaDRAFT_1795</name>
</gene>
<dbReference type="PROSITE" id="PS51682">
    <property type="entry name" value="SAM_OMT_I"/>
    <property type="match status" value="1"/>
</dbReference>
<dbReference type="Proteomes" id="UP000004926">
    <property type="component" value="Chromosome"/>
</dbReference>
<sequence>MTAGRWTAVDDYFNTHLLRPDPALDAAVQASAEAGLPAIAVAPNQGKLLYLLARMSRARSVLEIGTLGGYSTIWLGRALPSDGKLVTLEIDEHHARVARENIERAGLAQQVDIRVGRALDTLPTLRDDSPFDLVFIDADKPNLAEYFRWAVQLSRPGTVIVVDNVVRGGEVAQADSDDPAVRGVRHLTELLSTEPRVEATALQTVGAKGYDGLAIALVTG</sequence>
<dbReference type="InterPro" id="IPR050362">
    <property type="entry name" value="Cation-dep_OMT"/>
</dbReference>
<dbReference type="Pfam" id="PF01596">
    <property type="entry name" value="Methyltransf_3"/>
    <property type="match status" value="1"/>
</dbReference>
<protein>
    <submittedName>
        <fullName evidence="4">Putative O-methyltransferase</fullName>
    </submittedName>
</protein>
<dbReference type="SUPFAM" id="SSF53335">
    <property type="entry name" value="S-adenosyl-L-methionine-dependent methyltransferases"/>
    <property type="match status" value="1"/>
</dbReference>
<evidence type="ECO:0000256" key="2">
    <source>
        <dbReference type="ARBA" id="ARBA00022679"/>
    </source>
</evidence>
<evidence type="ECO:0000313" key="4">
    <source>
        <dbReference type="EMBL" id="EHR50064.1"/>
    </source>
</evidence>
<dbReference type="STRING" id="882083.SacmaDRAFT_1795"/>
<evidence type="ECO:0000256" key="3">
    <source>
        <dbReference type="ARBA" id="ARBA00022691"/>
    </source>
</evidence>
<dbReference type="GO" id="GO:0032259">
    <property type="term" value="P:methylation"/>
    <property type="evidence" value="ECO:0007669"/>
    <property type="project" value="UniProtKB-KW"/>
</dbReference>
<keyword evidence="3" id="KW-0949">S-adenosyl-L-methionine</keyword>
<organism evidence="4 5">
    <name type="scientific">Saccharomonospora marina XMU15</name>
    <dbReference type="NCBI Taxonomy" id="882083"/>
    <lineage>
        <taxon>Bacteria</taxon>
        <taxon>Bacillati</taxon>
        <taxon>Actinomycetota</taxon>
        <taxon>Actinomycetes</taxon>
        <taxon>Pseudonocardiales</taxon>
        <taxon>Pseudonocardiaceae</taxon>
        <taxon>Saccharomonospora</taxon>
    </lineage>
</organism>
<dbReference type="OrthoDB" id="9799672at2"/>
<dbReference type="PANTHER" id="PTHR10509">
    <property type="entry name" value="O-METHYLTRANSFERASE-RELATED"/>
    <property type="match status" value="1"/>
</dbReference>
<dbReference type="InterPro" id="IPR002935">
    <property type="entry name" value="SAM_O-MeTrfase"/>
</dbReference>
<dbReference type="eggNOG" id="COG4122">
    <property type="taxonomic scope" value="Bacteria"/>
</dbReference>
<dbReference type="InterPro" id="IPR029063">
    <property type="entry name" value="SAM-dependent_MTases_sf"/>
</dbReference>
<evidence type="ECO:0000256" key="1">
    <source>
        <dbReference type="ARBA" id="ARBA00022603"/>
    </source>
</evidence>
<accession>H5X5J2</accession>
<dbReference type="RefSeq" id="WP_009153449.1">
    <property type="nucleotide sequence ID" value="NZ_CM001439.1"/>
</dbReference>
<evidence type="ECO:0000313" key="5">
    <source>
        <dbReference type="Proteomes" id="UP000004926"/>
    </source>
</evidence>
<dbReference type="AlphaFoldDB" id="H5X5J2"/>
<dbReference type="EMBL" id="CM001439">
    <property type="protein sequence ID" value="EHR50064.1"/>
    <property type="molecule type" value="Genomic_DNA"/>
</dbReference>